<keyword evidence="8" id="KW-1185">Reference proteome</keyword>
<evidence type="ECO:0000259" key="6">
    <source>
        <dbReference type="PROSITE" id="PS01124"/>
    </source>
</evidence>
<dbReference type="InterPro" id="IPR011990">
    <property type="entry name" value="TPR-like_helical_dom_sf"/>
</dbReference>
<keyword evidence="5" id="KW-1133">Transmembrane helix</keyword>
<dbReference type="EMBL" id="QBKQ01000005">
    <property type="protein sequence ID" value="PTX41494.1"/>
    <property type="molecule type" value="Genomic_DNA"/>
</dbReference>
<dbReference type="PANTHER" id="PTHR43280:SF2">
    <property type="entry name" value="HTH-TYPE TRANSCRIPTIONAL REGULATOR EXSA"/>
    <property type="match status" value="1"/>
</dbReference>
<evidence type="ECO:0000256" key="5">
    <source>
        <dbReference type="SAM" id="Phobius"/>
    </source>
</evidence>
<evidence type="ECO:0000256" key="2">
    <source>
        <dbReference type="ARBA" id="ARBA00023125"/>
    </source>
</evidence>
<keyword evidence="5" id="KW-0812">Transmembrane</keyword>
<dbReference type="Gene3D" id="3.40.50.10070">
    <property type="entry name" value="TolB, N-terminal domain"/>
    <property type="match status" value="1"/>
</dbReference>
<dbReference type="SUPFAM" id="SSF46689">
    <property type="entry name" value="Homeodomain-like"/>
    <property type="match status" value="1"/>
</dbReference>
<name>A0A2T6ACF0_9FLAO</name>
<keyword evidence="1" id="KW-0805">Transcription regulation</keyword>
<dbReference type="GO" id="GO:0003700">
    <property type="term" value="F:DNA-binding transcription factor activity"/>
    <property type="evidence" value="ECO:0007669"/>
    <property type="project" value="InterPro"/>
</dbReference>
<keyword evidence="3" id="KW-0804">Transcription</keyword>
<dbReference type="InterPro" id="IPR009057">
    <property type="entry name" value="Homeodomain-like_sf"/>
</dbReference>
<evidence type="ECO:0000256" key="4">
    <source>
        <dbReference type="PROSITE-ProRule" id="PRU00339"/>
    </source>
</evidence>
<dbReference type="PROSITE" id="PS01124">
    <property type="entry name" value="HTH_ARAC_FAMILY_2"/>
    <property type="match status" value="1"/>
</dbReference>
<dbReference type="GO" id="GO:0043565">
    <property type="term" value="F:sequence-specific DNA binding"/>
    <property type="evidence" value="ECO:0007669"/>
    <property type="project" value="InterPro"/>
</dbReference>
<accession>A0A2T6ACF0</accession>
<dbReference type="Pfam" id="PF13181">
    <property type="entry name" value="TPR_8"/>
    <property type="match status" value="2"/>
</dbReference>
<dbReference type="AlphaFoldDB" id="A0A2T6ACF0"/>
<evidence type="ECO:0000313" key="8">
    <source>
        <dbReference type="Proteomes" id="UP000244174"/>
    </source>
</evidence>
<evidence type="ECO:0000313" key="7">
    <source>
        <dbReference type="EMBL" id="PTX41494.1"/>
    </source>
</evidence>
<gene>
    <name evidence="7" type="ORF">C8P64_3294</name>
</gene>
<reference evidence="7 8" key="1">
    <citation type="submission" date="2018-04" db="EMBL/GenBank/DDBJ databases">
        <title>Genomic Encyclopedia of Archaeal and Bacterial Type Strains, Phase II (KMG-II): from individual species to whole genera.</title>
        <authorList>
            <person name="Goeker M."/>
        </authorList>
    </citation>
    <scope>NUCLEOTIDE SEQUENCE [LARGE SCALE GENOMIC DNA]</scope>
    <source>
        <strain evidence="7 8">DSM 23082</strain>
    </source>
</reference>
<feature type="repeat" description="TPR" evidence="4">
    <location>
        <begin position="502"/>
        <end position="535"/>
    </location>
</feature>
<keyword evidence="2" id="KW-0238">DNA-binding</keyword>
<comment type="caution">
    <text evidence="7">The sequence shown here is derived from an EMBL/GenBank/DDBJ whole genome shotgun (WGS) entry which is preliminary data.</text>
</comment>
<evidence type="ECO:0000256" key="1">
    <source>
        <dbReference type="ARBA" id="ARBA00023015"/>
    </source>
</evidence>
<evidence type="ECO:0000256" key="3">
    <source>
        <dbReference type="ARBA" id="ARBA00023163"/>
    </source>
</evidence>
<dbReference type="OrthoDB" id="9779074at2"/>
<sequence length="648" mass="74889">MGGQQSIDEKFIQRLTEILEENLEKEHFGVRELASAVGVSRSQLHRKLKAINGKSTSQFIREFRLDKAMEMLQDNVATASEITYKVGFSSPTYFNTCFHQYFGYPPGEVKFRIPGDNDNIQTSTNTPKPNLAKSRKHRVYIIVIMVIFLLASLGWYKYIDSKNEDIKTTEFPIDKTDNSIAVLPFKNMSGSQENEAFCDGMTAAIISRLSKIRSINKVISLTSMMNYKDNEKTITEISNELDVRFILESGFQKSGNSIKMNLQLIDGKTDQLFWSQEYKGTYDSIFKVQAQVAEMVAKKLDANITKEEQAQIQQAITQNKEAYDSYLQGVFIMNEKSEKNLRASRKYFEKAISLDSNFSEAYIRLGWTYSMLGTWIGNESRIKADSIAEPYFKKALELDPDNLELLGTRASQEFFKWNFKAADSLLNKYQKKVGENFLSNFLNLILGRYEKVIHSEMNLVNKNPQPIYVIDWPLAYAYYHAGEIDSALVHMRQSLLEFPNSEGSYDHFGNIYLALEDYEKARDILETGLQISSKRYASMVIHLSSAYHFLNNEEKSLEYLREVIDRANNGEPEINVFVAHYYARLGNNDKAFYWLDKAYKNHEVDLIWLKTDPNLLLLKDDPRYSMLCKKIGFPDCQYNFERKFDLKN</sequence>
<dbReference type="Proteomes" id="UP000244174">
    <property type="component" value="Unassembled WGS sequence"/>
</dbReference>
<dbReference type="Pfam" id="PF12833">
    <property type="entry name" value="HTH_18"/>
    <property type="match status" value="1"/>
</dbReference>
<dbReference type="PANTHER" id="PTHR43280">
    <property type="entry name" value="ARAC-FAMILY TRANSCRIPTIONAL REGULATOR"/>
    <property type="match status" value="1"/>
</dbReference>
<organism evidence="7 8">
    <name type="scientific">Christiangramia gaetbulicola</name>
    <dbReference type="NCBI Taxonomy" id="703340"/>
    <lineage>
        <taxon>Bacteria</taxon>
        <taxon>Pseudomonadati</taxon>
        <taxon>Bacteroidota</taxon>
        <taxon>Flavobacteriia</taxon>
        <taxon>Flavobacteriales</taxon>
        <taxon>Flavobacteriaceae</taxon>
        <taxon>Christiangramia</taxon>
    </lineage>
</organism>
<dbReference type="NCBIfam" id="NF047558">
    <property type="entry name" value="TPR_END_plus"/>
    <property type="match status" value="1"/>
</dbReference>
<keyword evidence="4" id="KW-0802">TPR repeat</keyword>
<dbReference type="InterPro" id="IPR018060">
    <property type="entry name" value="HTH_AraC"/>
</dbReference>
<protein>
    <submittedName>
        <fullName evidence="7">TolB-like protein</fullName>
    </submittedName>
</protein>
<dbReference type="PROSITE" id="PS50005">
    <property type="entry name" value="TPR"/>
    <property type="match status" value="1"/>
</dbReference>
<dbReference type="RefSeq" id="WP_108173159.1">
    <property type="nucleotide sequence ID" value="NZ_QBKQ01000005.1"/>
</dbReference>
<proteinExistence type="predicted"/>
<dbReference type="SUPFAM" id="SSF48452">
    <property type="entry name" value="TPR-like"/>
    <property type="match status" value="2"/>
</dbReference>
<feature type="domain" description="HTH araC/xylS-type" evidence="6">
    <location>
        <begin position="13"/>
        <end position="112"/>
    </location>
</feature>
<dbReference type="Gene3D" id="1.10.10.60">
    <property type="entry name" value="Homeodomain-like"/>
    <property type="match status" value="1"/>
</dbReference>
<dbReference type="Gene3D" id="1.25.40.10">
    <property type="entry name" value="Tetratricopeptide repeat domain"/>
    <property type="match status" value="2"/>
</dbReference>
<feature type="transmembrane region" description="Helical" evidence="5">
    <location>
        <begin position="139"/>
        <end position="158"/>
    </location>
</feature>
<dbReference type="InterPro" id="IPR019734">
    <property type="entry name" value="TPR_rpt"/>
</dbReference>
<keyword evidence="5" id="KW-0472">Membrane</keyword>
<dbReference type="SMART" id="SM00342">
    <property type="entry name" value="HTH_ARAC"/>
    <property type="match status" value="1"/>
</dbReference>